<keyword evidence="4" id="KW-0963">Cytoplasm</keyword>
<keyword evidence="5" id="KW-0808">Transferase</keyword>
<evidence type="ECO:0000256" key="11">
    <source>
        <dbReference type="ARBA" id="ARBA00048366"/>
    </source>
</evidence>
<comment type="subcellular location">
    <subcellularLocation>
        <location evidence="1">Cytoplasm</location>
    </subcellularLocation>
</comment>
<dbReference type="EC" id="2.7.7.87" evidence="3"/>
<feature type="domain" description="YrdC-like" evidence="13">
    <location>
        <begin position="38"/>
        <end position="229"/>
    </location>
</feature>
<proteinExistence type="inferred from homology"/>
<evidence type="ECO:0000256" key="3">
    <source>
        <dbReference type="ARBA" id="ARBA00012584"/>
    </source>
</evidence>
<dbReference type="EMBL" id="SZWF01000001">
    <property type="protein sequence ID" value="KAA9395647.1"/>
    <property type="molecule type" value="Genomic_DNA"/>
</dbReference>
<dbReference type="Pfam" id="PF01300">
    <property type="entry name" value="Sua5_yciO_yrdC"/>
    <property type="match status" value="1"/>
</dbReference>
<dbReference type="PANTHER" id="PTHR17490">
    <property type="entry name" value="SUA5"/>
    <property type="match status" value="1"/>
</dbReference>
<dbReference type="GO" id="GO:0003725">
    <property type="term" value="F:double-stranded RNA binding"/>
    <property type="evidence" value="ECO:0007669"/>
    <property type="project" value="InterPro"/>
</dbReference>
<comment type="similarity">
    <text evidence="2">Belongs to the SUA5 family.</text>
</comment>
<dbReference type="Proteomes" id="UP000325957">
    <property type="component" value="Unassembled WGS sequence"/>
</dbReference>
<dbReference type="GO" id="GO:0005524">
    <property type="term" value="F:ATP binding"/>
    <property type="evidence" value="ECO:0007669"/>
    <property type="project" value="UniProtKB-KW"/>
</dbReference>
<name>A0A5J5L126_9MICC</name>
<evidence type="ECO:0000256" key="7">
    <source>
        <dbReference type="ARBA" id="ARBA00022695"/>
    </source>
</evidence>
<feature type="compositionally biased region" description="Polar residues" evidence="12">
    <location>
        <begin position="1"/>
        <end position="16"/>
    </location>
</feature>
<keyword evidence="9" id="KW-0067">ATP-binding</keyword>
<dbReference type="SUPFAM" id="SSF55821">
    <property type="entry name" value="YrdC/RibB"/>
    <property type="match status" value="1"/>
</dbReference>
<keyword evidence="6" id="KW-0819">tRNA processing</keyword>
<comment type="catalytic activity">
    <reaction evidence="11">
        <text>L-threonine + hydrogencarbonate + ATP = L-threonylcarbamoyladenylate + diphosphate + H2O</text>
        <dbReference type="Rhea" id="RHEA:36407"/>
        <dbReference type="ChEBI" id="CHEBI:15377"/>
        <dbReference type="ChEBI" id="CHEBI:17544"/>
        <dbReference type="ChEBI" id="CHEBI:30616"/>
        <dbReference type="ChEBI" id="CHEBI:33019"/>
        <dbReference type="ChEBI" id="CHEBI:57926"/>
        <dbReference type="ChEBI" id="CHEBI:73682"/>
        <dbReference type="EC" id="2.7.7.87"/>
    </reaction>
</comment>
<evidence type="ECO:0000313" key="14">
    <source>
        <dbReference type="EMBL" id="KAA9395647.1"/>
    </source>
</evidence>
<evidence type="ECO:0000256" key="5">
    <source>
        <dbReference type="ARBA" id="ARBA00022679"/>
    </source>
</evidence>
<dbReference type="GO" id="GO:0061710">
    <property type="term" value="F:L-threonylcarbamoyladenylate synthase"/>
    <property type="evidence" value="ECO:0007669"/>
    <property type="project" value="UniProtKB-EC"/>
</dbReference>
<keyword evidence="7" id="KW-0548">Nucleotidyltransferase</keyword>
<comment type="caution">
    <text evidence="14">The sequence shown here is derived from an EMBL/GenBank/DDBJ whole genome shotgun (WGS) entry which is preliminary data.</text>
</comment>
<evidence type="ECO:0000256" key="6">
    <source>
        <dbReference type="ARBA" id="ARBA00022694"/>
    </source>
</evidence>
<dbReference type="InterPro" id="IPR017945">
    <property type="entry name" value="DHBP_synth_RibB-like_a/b_dom"/>
</dbReference>
<evidence type="ECO:0000256" key="9">
    <source>
        <dbReference type="ARBA" id="ARBA00022840"/>
    </source>
</evidence>
<dbReference type="GO" id="GO:0005737">
    <property type="term" value="C:cytoplasm"/>
    <property type="evidence" value="ECO:0007669"/>
    <property type="project" value="UniProtKB-SubCell"/>
</dbReference>
<feature type="region of interest" description="Disordered" evidence="12">
    <location>
        <begin position="249"/>
        <end position="402"/>
    </location>
</feature>
<evidence type="ECO:0000259" key="13">
    <source>
        <dbReference type="PROSITE" id="PS51163"/>
    </source>
</evidence>
<dbReference type="OrthoDB" id="9814580at2"/>
<dbReference type="Gene3D" id="3.90.870.10">
    <property type="entry name" value="DHBP synthase"/>
    <property type="match status" value="1"/>
</dbReference>
<sequence length="422" mass="43228">MTAVNETPQDNSSGSGSEPEAEQQETTVYDCSSEKQRAVGIKHAQQVLATEQCVVMPTDTVYGIAADAFSAAGVRHLLETKGRNRTMPPPVLIAHAGVLDGLADEVSEAARALAEAFWPGGLTLICHAQPSLQWDLGETRGTVALRVPDDEVAVALLSQTGPLAVSSANRTGLPAATSAGEAREMLGDKVEVYLDAGTRGSTLPAQHPVASTIVDCTGETPVVVRDGAISLARLRAVVPSVIGLGAAVPDEEETAAGGDAETPDTFSTEPQAGENDVVETNAEPAEEEAPARPGEPAGQADADDEVLHPDPEAPAPTRAAQDEQDEPARGEPGRQEAVPDGSSSGPSRRPAGLDQAAALVASGAAVSGRGTAASPDQDRRRQQRPRTAGEPRPVDRATAASIVARGVVDETVGAEAADQAGG</sequence>
<dbReference type="PANTHER" id="PTHR17490:SF16">
    <property type="entry name" value="THREONYLCARBAMOYL-AMP SYNTHASE"/>
    <property type="match status" value="1"/>
</dbReference>
<accession>A0A5J5L126</accession>
<keyword evidence="15" id="KW-1185">Reference proteome</keyword>
<organism evidence="14 15">
    <name type="scientific">Kocuria coralli</name>
    <dbReference type="NCBI Taxonomy" id="1461025"/>
    <lineage>
        <taxon>Bacteria</taxon>
        <taxon>Bacillati</taxon>
        <taxon>Actinomycetota</taxon>
        <taxon>Actinomycetes</taxon>
        <taxon>Micrococcales</taxon>
        <taxon>Micrococcaceae</taxon>
        <taxon>Kocuria</taxon>
    </lineage>
</organism>
<dbReference type="InterPro" id="IPR050156">
    <property type="entry name" value="TC-AMP_synthase_SUA5"/>
</dbReference>
<feature type="compositionally biased region" description="Low complexity" evidence="12">
    <location>
        <begin position="341"/>
        <end position="375"/>
    </location>
</feature>
<dbReference type="GO" id="GO:0008033">
    <property type="term" value="P:tRNA processing"/>
    <property type="evidence" value="ECO:0007669"/>
    <property type="project" value="UniProtKB-KW"/>
</dbReference>
<evidence type="ECO:0000313" key="15">
    <source>
        <dbReference type="Proteomes" id="UP000325957"/>
    </source>
</evidence>
<dbReference type="GO" id="GO:0006450">
    <property type="term" value="P:regulation of translational fidelity"/>
    <property type="evidence" value="ECO:0007669"/>
    <property type="project" value="TreeGrafter"/>
</dbReference>
<dbReference type="PROSITE" id="PS51163">
    <property type="entry name" value="YRDC"/>
    <property type="match status" value="1"/>
</dbReference>
<evidence type="ECO:0000256" key="10">
    <source>
        <dbReference type="ARBA" id="ARBA00029774"/>
    </source>
</evidence>
<gene>
    <name evidence="14" type="ORF">FCK90_01115</name>
</gene>
<keyword evidence="8" id="KW-0547">Nucleotide-binding</keyword>
<feature type="region of interest" description="Disordered" evidence="12">
    <location>
        <begin position="1"/>
        <end position="28"/>
    </location>
</feature>
<dbReference type="NCBIfam" id="TIGR00057">
    <property type="entry name" value="L-threonylcarbamoyladenylate synthase"/>
    <property type="match status" value="1"/>
</dbReference>
<evidence type="ECO:0000256" key="12">
    <source>
        <dbReference type="SAM" id="MobiDB-lite"/>
    </source>
</evidence>
<evidence type="ECO:0000256" key="1">
    <source>
        <dbReference type="ARBA" id="ARBA00004496"/>
    </source>
</evidence>
<protein>
    <recommendedName>
        <fullName evidence="10">L-threonylcarbamoyladenylate synthase</fullName>
        <ecNumber evidence="3">2.7.7.87</ecNumber>
    </recommendedName>
    <alternativeName>
        <fullName evidence="10">L-threonylcarbamoyladenylate synthase</fullName>
    </alternativeName>
</protein>
<dbReference type="GO" id="GO:0000049">
    <property type="term" value="F:tRNA binding"/>
    <property type="evidence" value="ECO:0007669"/>
    <property type="project" value="TreeGrafter"/>
</dbReference>
<dbReference type="AlphaFoldDB" id="A0A5J5L126"/>
<evidence type="ECO:0000256" key="2">
    <source>
        <dbReference type="ARBA" id="ARBA00007663"/>
    </source>
</evidence>
<dbReference type="InterPro" id="IPR006070">
    <property type="entry name" value="Sua5-like_dom"/>
</dbReference>
<evidence type="ECO:0000256" key="4">
    <source>
        <dbReference type="ARBA" id="ARBA00022490"/>
    </source>
</evidence>
<reference evidence="14 15" key="1">
    <citation type="submission" date="2019-05" db="EMBL/GenBank/DDBJ databases">
        <title>Kocuria coralli sp. nov., a novel actinobacterium isolated from coral reef seawater.</title>
        <authorList>
            <person name="Li J."/>
        </authorList>
    </citation>
    <scope>NUCLEOTIDE SEQUENCE [LARGE SCALE GENOMIC DNA]</scope>
    <source>
        <strain evidence="14 15">SCSIO 13007</strain>
    </source>
</reference>
<evidence type="ECO:0000256" key="8">
    <source>
        <dbReference type="ARBA" id="ARBA00022741"/>
    </source>
</evidence>